<proteinExistence type="predicted"/>
<keyword evidence="1" id="KW-0472">Membrane</keyword>
<evidence type="ECO:0000313" key="3">
    <source>
        <dbReference type="Proteomes" id="UP000676325"/>
    </source>
</evidence>
<evidence type="ECO:0008006" key="4">
    <source>
        <dbReference type="Google" id="ProtNLM"/>
    </source>
</evidence>
<gene>
    <name evidence="2" type="ORF">KDK95_03755</name>
</gene>
<sequence length="550" mass="58764">MTEGPDWLGELSEAEERLWEAFGHGRQVEFWHGEEIRADVVAALALGAVAGTPGRTAGVRMRGARIVGELDLRHGTVEVPLTMLSCTFPDPVRLEQSVTKSIDLTGSHLVRLWATGAHIRGSLTLNRLGISDGGQDAALLQLLTVETDLLCIRLRCRGKITLINTRVGSALRLNRAELRNPGDVAINVGGMSVGSSFYFTGATIEGHLRMPGLSVGGMFSLEDSTLADPPTAGLFAHQSVSADSIEVNGNAFFDRVTAAAQIDLTGASFGGRLSFKGARLGSPMPEWPALMASSVTVARGLYIGDGFRAATGARLTGAQIGGHLDLFGMAPGSGPLQLYHAKAATVRDGRTQHGRYVAGGVGSWPADVQLDGFTYEAFDPYLDAGERVGLLRRQPGYTAQPYEFMAAYYRALGHEEAARRILIEKERVRHRDFHSLSRLGSVISSTLLGYGYLPRRAAYLAAAVQAAASIFYAYDVPTPVHPGDHVTFYPLLYAADLFVPIVHFGQADAFQSHGFAAFVAFLLPYLGWALGLAIVAGASRTLSKAPGGIV</sequence>
<evidence type="ECO:0000313" key="2">
    <source>
        <dbReference type="EMBL" id="MBR7825408.1"/>
    </source>
</evidence>
<protein>
    <recommendedName>
        <fullName evidence="4">Membrane-associated oxidoreductase</fullName>
    </recommendedName>
</protein>
<evidence type="ECO:0000256" key="1">
    <source>
        <dbReference type="SAM" id="Phobius"/>
    </source>
</evidence>
<dbReference type="EMBL" id="JAGSOH010000005">
    <property type="protein sequence ID" value="MBR7825408.1"/>
    <property type="molecule type" value="Genomic_DNA"/>
</dbReference>
<feature type="transmembrane region" description="Helical" evidence="1">
    <location>
        <begin position="516"/>
        <end position="538"/>
    </location>
</feature>
<keyword evidence="1" id="KW-0812">Transmembrane</keyword>
<keyword evidence="3" id="KW-1185">Reference proteome</keyword>
<reference evidence="2" key="1">
    <citation type="submission" date="2021-04" db="EMBL/GenBank/DDBJ databases">
        <title>Genome based classification of Actinospica acidithermotolerans sp. nov., an actinobacterium isolated from an Indonesian hot spring.</title>
        <authorList>
            <person name="Kusuma A.B."/>
            <person name="Putra K.E."/>
            <person name="Nafisah S."/>
            <person name="Loh J."/>
            <person name="Nouioui I."/>
            <person name="Goodfellow M."/>
        </authorList>
    </citation>
    <scope>NUCLEOTIDE SEQUENCE</scope>
    <source>
        <strain evidence="2">MGRD01-02</strain>
    </source>
</reference>
<accession>A0A941E7L3</accession>
<dbReference type="Proteomes" id="UP000676325">
    <property type="component" value="Unassembled WGS sequence"/>
</dbReference>
<comment type="caution">
    <text evidence="2">The sequence shown here is derived from an EMBL/GenBank/DDBJ whole genome shotgun (WGS) entry which is preliminary data.</text>
</comment>
<dbReference type="AlphaFoldDB" id="A0A941E7L3"/>
<name>A0A941E7L3_9ACTN</name>
<organism evidence="2 3">
    <name type="scientific">Actinospica acidithermotolerans</name>
    <dbReference type="NCBI Taxonomy" id="2828514"/>
    <lineage>
        <taxon>Bacteria</taxon>
        <taxon>Bacillati</taxon>
        <taxon>Actinomycetota</taxon>
        <taxon>Actinomycetes</taxon>
        <taxon>Catenulisporales</taxon>
        <taxon>Actinospicaceae</taxon>
        <taxon>Actinospica</taxon>
    </lineage>
</organism>
<keyword evidence="1" id="KW-1133">Transmembrane helix</keyword>
<dbReference type="RefSeq" id="WP_212516556.1">
    <property type="nucleotide sequence ID" value="NZ_JAGSOH010000005.1"/>
</dbReference>